<dbReference type="AlphaFoldDB" id="A0A4P9WET0"/>
<sequence>TILLRSFASHTIHSLPEVSWWGLSAGKKAYILHLWRVAKRFRQESLNHHVDADSEQPKKKSKKERRTEKKDSFDDMEQTVASKIFNKESRGRAPRTMPHQKTTTPNSRQQYAWANHSSSLRISPPIFRVKRVEGGAHHRSAAATLPLRLPISETASPLYSLPLPAPVDNSGSHLGAILAQMKRNSDQLRFEREEAGRRRKEDTSIRGEVAVLKKAMHKAELAAKEWMYRG</sequence>
<keyword evidence="3" id="KW-1185">Reference proteome</keyword>
<dbReference type="Proteomes" id="UP000269721">
    <property type="component" value="Unassembled WGS sequence"/>
</dbReference>
<feature type="compositionally biased region" description="Polar residues" evidence="1">
    <location>
        <begin position="99"/>
        <end position="110"/>
    </location>
</feature>
<reference evidence="3" key="1">
    <citation type="journal article" date="2018" name="Nat. Microbiol.">
        <title>Leveraging single-cell genomics to expand the fungal tree of life.</title>
        <authorList>
            <person name="Ahrendt S.R."/>
            <person name="Quandt C.A."/>
            <person name="Ciobanu D."/>
            <person name="Clum A."/>
            <person name="Salamov A."/>
            <person name="Andreopoulos B."/>
            <person name="Cheng J.F."/>
            <person name="Woyke T."/>
            <person name="Pelin A."/>
            <person name="Henrissat B."/>
            <person name="Reynolds N.K."/>
            <person name="Benny G.L."/>
            <person name="Smith M.E."/>
            <person name="James T.Y."/>
            <person name="Grigoriev I.V."/>
        </authorList>
    </citation>
    <scope>NUCLEOTIDE SEQUENCE [LARGE SCALE GENOMIC DNA]</scope>
</reference>
<organism evidence="2 3">
    <name type="scientific">Blyttiomyces helicus</name>
    <dbReference type="NCBI Taxonomy" id="388810"/>
    <lineage>
        <taxon>Eukaryota</taxon>
        <taxon>Fungi</taxon>
        <taxon>Fungi incertae sedis</taxon>
        <taxon>Chytridiomycota</taxon>
        <taxon>Chytridiomycota incertae sedis</taxon>
        <taxon>Chytridiomycetes</taxon>
        <taxon>Chytridiomycetes incertae sedis</taxon>
        <taxon>Blyttiomyces</taxon>
    </lineage>
</organism>
<protein>
    <submittedName>
        <fullName evidence="2">Uncharacterized protein</fullName>
    </submittedName>
</protein>
<feature type="region of interest" description="Disordered" evidence="1">
    <location>
        <begin position="48"/>
        <end position="110"/>
    </location>
</feature>
<accession>A0A4P9WET0</accession>
<proteinExistence type="predicted"/>
<feature type="compositionally biased region" description="Basic and acidic residues" evidence="1">
    <location>
        <begin position="48"/>
        <end position="58"/>
    </location>
</feature>
<name>A0A4P9WET0_9FUNG</name>
<gene>
    <name evidence="2" type="ORF">BDK51DRAFT_30495</name>
</gene>
<evidence type="ECO:0000256" key="1">
    <source>
        <dbReference type="SAM" id="MobiDB-lite"/>
    </source>
</evidence>
<evidence type="ECO:0000313" key="2">
    <source>
        <dbReference type="EMBL" id="RKO90223.1"/>
    </source>
</evidence>
<evidence type="ECO:0000313" key="3">
    <source>
        <dbReference type="Proteomes" id="UP000269721"/>
    </source>
</evidence>
<feature type="non-terminal residue" evidence="2">
    <location>
        <position position="1"/>
    </location>
</feature>
<dbReference type="EMBL" id="KZ995662">
    <property type="protein sequence ID" value="RKO90223.1"/>
    <property type="molecule type" value="Genomic_DNA"/>
</dbReference>